<sequence>MPAWQGGMIAREGRLTIIKSVITARPIHHILVEEAPSWLLEEIIKGLRAFFWAGKKSINGGQCLVAWDCISKPLCYGGLGVKDLRLQGLALPVRWEWLRRTDPLKLWQGLKLPKDTAATELFHSLANITVGDGKRVYFWRDRWINGRKIDDIAPRICQLVPARRKNSRLVAEALSQNAWVTDIAGGLDTEGYAQCVRIWVELSSFRRDPQAPDTFSWIGSRSGQYTAKDTYKLLFHGTYRFSMHKPIWRSSAPTKCKIFSWLALKKRLWTSDKRHKHGAKRVFHMSSRGG</sequence>
<evidence type="ECO:0000313" key="1">
    <source>
        <dbReference type="EnsemblPlants" id="AVESA.00010b.r2.4CG1257090.1.CDS.1"/>
    </source>
</evidence>
<dbReference type="Proteomes" id="UP001732700">
    <property type="component" value="Chromosome 4C"/>
</dbReference>
<name>A0ACD5WLX8_AVESA</name>
<reference evidence="1" key="2">
    <citation type="submission" date="2025-09" db="UniProtKB">
        <authorList>
            <consortium name="EnsemblPlants"/>
        </authorList>
    </citation>
    <scope>IDENTIFICATION</scope>
</reference>
<accession>A0ACD5WLX8</accession>
<evidence type="ECO:0000313" key="2">
    <source>
        <dbReference type="Proteomes" id="UP001732700"/>
    </source>
</evidence>
<proteinExistence type="predicted"/>
<reference evidence="1" key="1">
    <citation type="submission" date="2021-05" db="EMBL/GenBank/DDBJ databases">
        <authorList>
            <person name="Scholz U."/>
            <person name="Mascher M."/>
            <person name="Fiebig A."/>
        </authorList>
    </citation>
    <scope>NUCLEOTIDE SEQUENCE [LARGE SCALE GENOMIC DNA]</scope>
</reference>
<protein>
    <submittedName>
        <fullName evidence="1">Uncharacterized protein</fullName>
    </submittedName>
</protein>
<dbReference type="EnsemblPlants" id="AVESA.00010b.r2.4CG1257090.1">
    <property type="protein sequence ID" value="AVESA.00010b.r2.4CG1257090.1.CDS.1"/>
    <property type="gene ID" value="AVESA.00010b.r2.4CG1257090"/>
</dbReference>
<keyword evidence="2" id="KW-1185">Reference proteome</keyword>
<organism evidence="1 2">
    <name type="scientific">Avena sativa</name>
    <name type="common">Oat</name>
    <dbReference type="NCBI Taxonomy" id="4498"/>
    <lineage>
        <taxon>Eukaryota</taxon>
        <taxon>Viridiplantae</taxon>
        <taxon>Streptophyta</taxon>
        <taxon>Embryophyta</taxon>
        <taxon>Tracheophyta</taxon>
        <taxon>Spermatophyta</taxon>
        <taxon>Magnoliopsida</taxon>
        <taxon>Liliopsida</taxon>
        <taxon>Poales</taxon>
        <taxon>Poaceae</taxon>
        <taxon>BOP clade</taxon>
        <taxon>Pooideae</taxon>
        <taxon>Poodae</taxon>
        <taxon>Poeae</taxon>
        <taxon>Poeae Chloroplast Group 1 (Aveneae type)</taxon>
        <taxon>Aveninae</taxon>
        <taxon>Avena</taxon>
    </lineage>
</organism>